<protein>
    <submittedName>
        <fullName evidence="2">Uncharacterized protein</fullName>
    </submittedName>
</protein>
<dbReference type="Proteomes" id="UP000270034">
    <property type="component" value="Chromosome"/>
</dbReference>
<keyword evidence="1" id="KW-1133">Transmembrane helix</keyword>
<reference evidence="2 3" key="1">
    <citation type="submission" date="2018-02" db="EMBL/GenBank/DDBJ databases">
        <title>Acetobacter orientalis genome.</title>
        <authorList>
            <person name="Nakashima N."/>
            <person name="Tamura T."/>
        </authorList>
    </citation>
    <scope>NUCLEOTIDE SEQUENCE [LARGE SCALE GENOMIC DNA]</scope>
    <source>
        <strain evidence="2 3">FAN1</strain>
    </source>
</reference>
<dbReference type="KEGG" id="aot:AcetOri_orf00354"/>
<evidence type="ECO:0000313" key="3">
    <source>
        <dbReference type="Proteomes" id="UP000270034"/>
    </source>
</evidence>
<dbReference type="EMBL" id="AP018515">
    <property type="protein sequence ID" value="BBC78583.1"/>
    <property type="molecule type" value="Genomic_DNA"/>
</dbReference>
<accession>A0A2Z5ZDC0</accession>
<proteinExistence type="predicted"/>
<name>A0A2Z5ZDC0_9PROT</name>
<keyword evidence="1" id="KW-0472">Membrane</keyword>
<evidence type="ECO:0000313" key="2">
    <source>
        <dbReference type="EMBL" id="BBC78583.1"/>
    </source>
</evidence>
<gene>
    <name evidence="2" type="ORF">AcetOrient_orf00354</name>
</gene>
<organism evidence="2 3">
    <name type="scientific">Acetobacter orientalis</name>
    <dbReference type="NCBI Taxonomy" id="146474"/>
    <lineage>
        <taxon>Bacteria</taxon>
        <taxon>Pseudomonadati</taxon>
        <taxon>Pseudomonadota</taxon>
        <taxon>Alphaproteobacteria</taxon>
        <taxon>Acetobacterales</taxon>
        <taxon>Acetobacteraceae</taxon>
        <taxon>Acetobacter</taxon>
    </lineage>
</organism>
<sequence length="56" mass="6516">MLLCADTRKLHDRNGPALVVYICNLTIHEIDMLYFSGVFCGCYAFLVCQEMNRRKE</sequence>
<dbReference type="AlphaFoldDB" id="A0A2Z5ZDC0"/>
<evidence type="ECO:0000256" key="1">
    <source>
        <dbReference type="SAM" id="Phobius"/>
    </source>
</evidence>
<keyword evidence="1" id="KW-0812">Transmembrane</keyword>
<feature type="transmembrane region" description="Helical" evidence="1">
    <location>
        <begin position="32"/>
        <end position="48"/>
    </location>
</feature>